<dbReference type="AlphaFoldDB" id="A0A1Y1YVS8"/>
<dbReference type="STRING" id="1231657.A0A1Y1YVS8"/>
<keyword evidence="5" id="KW-0539">Nucleus</keyword>
<dbReference type="InterPro" id="IPR007219">
    <property type="entry name" value="XnlR_reg_dom"/>
</dbReference>
<dbReference type="OrthoDB" id="40579at2759"/>
<dbReference type="GO" id="GO:0003677">
    <property type="term" value="F:DNA binding"/>
    <property type="evidence" value="ECO:0007669"/>
    <property type="project" value="InterPro"/>
</dbReference>
<keyword evidence="9" id="KW-1185">Reference proteome</keyword>
<dbReference type="PANTHER" id="PTHR47660">
    <property type="entry name" value="TRANSCRIPTION FACTOR WITH C2H2 AND ZN(2)-CYS(6) DNA BINDING DOMAIN (EUROFUNG)-RELATED-RELATED"/>
    <property type="match status" value="1"/>
</dbReference>
<dbReference type="GO" id="GO:0008270">
    <property type="term" value="F:zinc ion binding"/>
    <property type="evidence" value="ECO:0007669"/>
    <property type="project" value="InterPro"/>
</dbReference>
<evidence type="ECO:0000256" key="6">
    <source>
        <dbReference type="SAM" id="MobiDB-lite"/>
    </source>
</evidence>
<evidence type="ECO:0000256" key="1">
    <source>
        <dbReference type="ARBA" id="ARBA00022723"/>
    </source>
</evidence>
<keyword evidence="2" id="KW-0862">Zinc</keyword>
<dbReference type="EMBL" id="MCFA01000167">
    <property type="protein sequence ID" value="ORY01675.1"/>
    <property type="molecule type" value="Genomic_DNA"/>
</dbReference>
<evidence type="ECO:0000256" key="3">
    <source>
        <dbReference type="ARBA" id="ARBA00023015"/>
    </source>
</evidence>
<evidence type="ECO:0000256" key="5">
    <source>
        <dbReference type="ARBA" id="ARBA00023242"/>
    </source>
</evidence>
<protein>
    <recommendedName>
        <fullName evidence="7">Xylanolytic transcriptional activator regulatory domain-containing protein</fullName>
    </recommendedName>
</protein>
<dbReference type="Pfam" id="PF04082">
    <property type="entry name" value="Fungal_trans"/>
    <property type="match status" value="1"/>
</dbReference>
<keyword evidence="4" id="KW-0804">Transcription</keyword>
<evidence type="ECO:0000313" key="9">
    <source>
        <dbReference type="Proteomes" id="UP000193144"/>
    </source>
</evidence>
<comment type="caution">
    <text evidence="8">The sequence shown here is derived from an EMBL/GenBank/DDBJ whole genome shotgun (WGS) entry which is preliminary data.</text>
</comment>
<dbReference type="Proteomes" id="UP000193144">
    <property type="component" value="Unassembled WGS sequence"/>
</dbReference>
<name>A0A1Y1YVS8_9PLEO</name>
<gene>
    <name evidence="8" type="ORF">BCR34DRAFT_627710</name>
</gene>
<dbReference type="GO" id="GO:0006351">
    <property type="term" value="P:DNA-templated transcription"/>
    <property type="evidence" value="ECO:0007669"/>
    <property type="project" value="InterPro"/>
</dbReference>
<accession>A0A1Y1YVS8</accession>
<evidence type="ECO:0000259" key="7">
    <source>
        <dbReference type="Pfam" id="PF04082"/>
    </source>
</evidence>
<reference evidence="8 9" key="1">
    <citation type="submission" date="2016-07" db="EMBL/GenBank/DDBJ databases">
        <title>Pervasive Adenine N6-methylation of Active Genes in Fungi.</title>
        <authorList>
            <consortium name="DOE Joint Genome Institute"/>
            <person name="Mondo S.J."/>
            <person name="Dannebaum R.O."/>
            <person name="Kuo R.C."/>
            <person name="Labutti K."/>
            <person name="Haridas S."/>
            <person name="Kuo A."/>
            <person name="Salamov A."/>
            <person name="Ahrendt S.R."/>
            <person name="Lipzen A."/>
            <person name="Sullivan W."/>
            <person name="Andreopoulos W.B."/>
            <person name="Clum A."/>
            <person name="Lindquist E."/>
            <person name="Daum C."/>
            <person name="Ramamoorthy G.K."/>
            <person name="Gryganskyi A."/>
            <person name="Culley D."/>
            <person name="Magnuson J.K."/>
            <person name="James T.Y."/>
            <person name="O'Malley M.A."/>
            <person name="Stajich J.E."/>
            <person name="Spatafora J.W."/>
            <person name="Visel A."/>
            <person name="Grigoriev I.V."/>
        </authorList>
    </citation>
    <scope>NUCLEOTIDE SEQUENCE [LARGE SCALE GENOMIC DNA]</scope>
    <source>
        <strain evidence="8 9">CBS 115471</strain>
    </source>
</reference>
<evidence type="ECO:0000256" key="2">
    <source>
        <dbReference type="ARBA" id="ARBA00022833"/>
    </source>
</evidence>
<keyword evidence="1" id="KW-0479">Metal-binding</keyword>
<dbReference type="PANTHER" id="PTHR47660:SF8">
    <property type="entry name" value="TRANSCRIPTION FACTOR WITH C2H2 AND ZN(2)-CYS(6) DNA BINDING DOMAIN (EUROFUNG)"/>
    <property type="match status" value="1"/>
</dbReference>
<evidence type="ECO:0000256" key="4">
    <source>
        <dbReference type="ARBA" id="ARBA00023163"/>
    </source>
</evidence>
<organism evidence="8 9">
    <name type="scientific">Clohesyomyces aquaticus</name>
    <dbReference type="NCBI Taxonomy" id="1231657"/>
    <lineage>
        <taxon>Eukaryota</taxon>
        <taxon>Fungi</taxon>
        <taxon>Dikarya</taxon>
        <taxon>Ascomycota</taxon>
        <taxon>Pezizomycotina</taxon>
        <taxon>Dothideomycetes</taxon>
        <taxon>Pleosporomycetidae</taxon>
        <taxon>Pleosporales</taxon>
        <taxon>Lindgomycetaceae</taxon>
        <taxon>Clohesyomyces</taxon>
    </lineage>
</organism>
<sequence length="623" mass="70503">MVPEADFLGVEYMQPPPDLTMWMPEVEWLGQLDLFGTDFTPTIDQTFEGAIVYDNSTSIRTRDGMAGTPNSGVEADPARRRSTVMQQQSPYEHEGITLDERNVDLAASPHEPYTSNVVIPDRLSGAARDRIFQLVSKTAKSQITVYSFPSADCLDRLIKVGIAKRTETDAWIHPHTFTSESARPEYLTALVAAGCICFGIPSVNRTGLVLQEIVRVALNNLQDNSAIRDLQYLQASMLWLDIGAFCGYTRKMEIAESSLQNLVTGLRRAGRLDHVRYPAVIPSADDSVEALDEKWRSWVELESYKRLVYHVWEHDIDMTMVKHRQPLISYAELTLPLPAPRSLWLAPSAGKRRTRYLSDDNLHTAKLPSLRILLQDESVILSRSAYLHGLAAQIWEYNQQSVLLDHLSVPSSQLWSRSRQQRLYQCLQRPEFLLEKSPAVASLFHQFLQMYLHVNLDTITRFSGKCGEEEAHRAYTHLQTWSQTKEARIAICHAGQALRAARSIPSYQNRGPDSFIVYHAIMVLWTYSMMMRDRAKRTGTSTPIRGQSQMQVNMVQSANVVFLDDPPSVNQSAVDAFILLNTATPSLNINSAHSKSNPDAENPDWREVCDLRFPSQVMKAFVY</sequence>
<feature type="region of interest" description="Disordered" evidence="6">
    <location>
        <begin position="61"/>
        <end position="90"/>
    </location>
</feature>
<feature type="domain" description="Xylanolytic transcriptional activator regulatory" evidence="7">
    <location>
        <begin position="222"/>
        <end position="399"/>
    </location>
</feature>
<evidence type="ECO:0000313" key="8">
    <source>
        <dbReference type="EMBL" id="ORY01675.1"/>
    </source>
</evidence>
<proteinExistence type="predicted"/>
<keyword evidence="3" id="KW-0805">Transcription regulation</keyword>